<proteinExistence type="predicted"/>
<dbReference type="SUPFAM" id="SSF111331">
    <property type="entry name" value="NAD kinase/diacylglycerol kinase-like"/>
    <property type="match status" value="1"/>
</dbReference>
<dbReference type="PANTHER" id="PTHR12358:SF108">
    <property type="entry name" value="DAGKC DOMAIN-CONTAINING PROTEIN"/>
    <property type="match status" value="1"/>
</dbReference>
<dbReference type="GO" id="GO:0016020">
    <property type="term" value="C:membrane"/>
    <property type="evidence" value="ECO:0007669"/>
    <property type="project" value="TreeGrafter"/>
</dbReference>
<comment type="caution">
    <text evidence="1">The sequence shown here is derived from an EMBL/GenBank/DDBJ whole genome shotgun (WGS) entry which is preliminary data.</text>
</comment>
<keyword evidence="2" id="KW-1185">Reference proteome</keyword>
<dbReference type="GO" id="GO:0005737">
    <property type="term" value="C:cytoplasm"/>
    <property type="evidence" value="ECO:0007669"/>
    <property type="project" value="TreeGrafter"/>
</dbReference>
<gene>
    <name evidence="1" type="ORF">IWQ62_002401</name>
</gene>
<reference evidence="1" key="1">
    <citation type="submission" date="2022-07" db="EMBL/GenBank/DDBJ databases">
        <title>Phylogenomic reconstructions and comparative analyses of Kickxellomycotina fungi.</title>
        <authorList>
            <person name="Reynolds N.K."/>
            <person name="Stajich J.E."/>
            <person name="Barry K."/>
            <person name="Grigoriev I.V."/>
            <person name="Crous P."/>
            <person name="Smith M.E."/>
        </authorList>
    </citation>
    <scope>NUCLEOTIDE SEQUENCE</scope>
    <source>
        <strain evidence="1">RSA 1196</strain>
    </source>
</reference>
<dbReference type="PANTHER" id="PTHR12358">
    <property type="entry name" value="SPHINGOSINE KINASE"/>
    <property type="match status" value="1"/>
</dbReference>
<dbReference type="InterPro" id="IPR016064">
    <property type="entry name" value="NAD/diacylglycerol_kinase_sf"/>
</dbReference>
<accession>A0A9W8AVS7</accession>
<dbReference type="Proteomes" id="UP001150925">
    <property type="component" value="Unassembled WGS sequence"/>
</dbReference>
<dbReference type="AlphaFoldDB" id="A0A9W8AVS7"/>
<dbReference type="OrthoDB" id="336240at2759"/>
<sequence length="348" mass="38567">MASSSSPQIARHVLVLLNPNAGVYRAASVHEWSRQLVTFWAQHTVAQPQVTITQSYTQVRQTLREWLPVSNSPVWSGNALATALDLGTAEQAMLRYTNPQVVNEPVCRPLRTMQVTLPPAATLRSDTPSSDMESDPFQQNTVQSFCVVSWGFHCNNVSSSEWLRFLGPSRFLLAGLKNLVLLRDYYGHVDLGCAKRFQPSDQADTPLSGEFVPLTPESGLNTVTLEGPFTVFLAAKQAVLSDNFCITPFAKPDDAFIDVIIGRGLTRRQTMEIFQGAASQGRHVLLPFVEYYKVQCLTITPRNSPEGQVDPSAHHEFCIDGEIVQVKEPGHVRVEVDTSERTLIQTIS</sequence>
<dbReference type="EMBL" id="JANBPY010000502">
    <property type="protein sequence ID" value="KAJ1966551.1"/>
    <property type="molecule type" value="Genomic_DNA"/>
</dbReference>
<name>A0A9W8AVS7_9FUNG</name>
<dbReference type="GO" id="GO:0001727">
    <property type="term" value="F:lipid kinase activity"/>
    <property type="evidence" value="ECO:0007669"/>
    <property type="project" value="TreeGrafter"/>
</dbReference>
<evidence type="ECO:0000313" key="1">
    <source>
        <dbReference type="EMBL" id="KAJ1966551.1"/>
    </source>
</evidence>
<dbReference type="Gene3D" id="2.60.200.40">
    <property type="match status" value="1"/>
</dbReference>
<organism evidence="1 2">
    <name type="scientific">Dispira parvispora</name>
    <dbReference type="NCBI Taxonomy" id="1520584"/>
    <lineage>
        <taxon>Eukaryota</taxon>
        <taxon>Fungi</taxon>
        <taxon>Fungi incertae sedis</taxon>
        <taxon>Zoopagomycota</taxon>
        <taxon>Kickxellomycotina</taxon>
        <taxon>Dimargaritomycetes</taxon>
        <taxon>Dimargaritales</taxon>
        <taxon>Dimargaritaceae</taxon>
        <taxon>Dispira</taxon>
    </lineage>
</organism>
<dbReference type="InterPro" id="IPR050187">
    <property type="entry name" value="Lipid_Phosphate_FormReg"/>
</dbReference>
<dbReference type="GO" id="GO:0046512">
    <property type="term" value="P:sphingosine biosynthetic process"/>
    <property type="evidence" value="ECO:0007669"/>
    <property type="project" value="TreeGrafter"/>
</dbReference>
<evidence type="ECO:0000313" key="2">
    <source>
        <dbReference type="Proteomes" id="UP001150925"/>
    </source>
</evidence>
<evidence type="ECO:0008006" key="3">
    <source>
        <dbReference type="Google" id="ProtNLM"/>
    </source>
</evidence>
<protein>
    <recommendedName>
        <fullName evidence="3">DAGKc domain-containing protein</fullName>
    </recommendedName>
</protein>